<dbReference type="AlphaFoldDB" id="A0A913X0G9"/>
<dbReference type="KEGG" id="epa:110235801"/>
<dbReference type="InterPro" id="IPR018244">
    <property type="entry name" value="Allrgn_V5/Tpx1_CS"/>
</dbReference>
<dbReference type="RefSeq" id="XP_020896957.1">
    <property type="nucleotide sequence ID" value="XM_021041298.2"/>
</dbReference>
<evidence type="ECO:0000256" key="1">
    <source>
        <dbReference type="SAM" id="SignalP"/>
    </source>
</evidence>
<organism evidence="3 4">
    <name type="scientific">Exaiptasia diaphana</name>
    <name type="common">Tropical sea anemone</name>
    <name type="synonym">Aiptasia pulchella</name>
    <dbReference type="NCBI Taxonomy" id="2652724"/>
    <lineage>
        <taxon>Eukaryota</taxon>
        <taxon>Metazoa</taxon>
        <taxon>Cnidaria</taxon>
        <taxon>Anthozoa</taxon>
        <taxon>Hexacorallia</taxon>
        <taxon>Actiniaria</taxon>
        <taxon>Aiptasiidae</taxon>
        <taxon>Exaiptasia</taxon>
    </lineage>
</organism>
<dbReference type="OMA" id="KGRMNCL"/>
<dbReference type="InterPro" id="IPR034113">
    <property type="entry name" value="SCP_GAPR1-like"/>
</dbReference>
<feature type="chain" id="PRO_5036873160" description="SCP domain-containing protein" evidence="1">
    <location>
        <begin position="20"/>
        <end position="194"/>
    </location>
</feature>
<evidence type="ECO:0000313" key="3">
    <source>
        <dbReference type="EnsemblMetazoa" id="XP_020896957.1"/>
    </source>
</evidence>
<reference evidence="3" key="1">
    <citation type="submission" date="2022-11" db="UniProtKB">
        <authorList>
            <consortium name="EnsemblMetazoa"/>
        </authorList>
    </citation>
    <scope>IDENTIFICATION</scope>
</reference>
<name>A0A913X0G9_EXADI</name>
<evidence type="ECO:0000313" key="4">
    <source>
        <dbReference type="Proteomes" id="UP000887567"/>
    </source>
</evidence>
<dbReference type="InterPro" id="IPR014044">
    <property type="entry name" value="CAP_dom"/>
</dbReference>
<feature type="domain" description="SCP" evidence="2">
    <location>
        <begin position="20"/>
        <end position="162"/>
    </location>
</feature>
<protein>
    <recommendedName>
        <fullName evidence="2">SCP domain-containing protein</fullName>
    </recommendedName>
</protein>
<dbReference type="Gene3D" id="3.40.33.10">
    <property type="entry name" value="CAP"/>
    <property type="match status" value="1"/>
</dbReference>
<feature type="signal peptide" evidence="1">
    <location>
        <begin position="1"/>
        <end position="19"/>
    </location>
</feature>
<dbReference type="SUPFAM" id="SSF55797">
    <property type="entry name" value="PR-1-like"/>
    <property type="match status" value="1"/>
</dbReference>
<dbReference type="OrthoDB" id="5976660at2759"/>
<accession>A0A913X0G9</accession>
<sequence length="194" mass="22084">MFLAVLFVIGSFAFLEVTGNYASQTLEAHNRYRRTHEAGPLRLNQAMSSNAAGYARTLARTGRFKHSPKSSRTDRTNGENLVYRCSSYDEPLPAKQAVKQLYDEVCQYNFNRPGFSMATGHFTQLIWKASTELGVGTATKRKGRMNCLYVVFRYKRGGNVPRAYETNAVRGSFRRSYCDTLAKKDEPEQMYDEN</sequence>
<dbReference type="InterPro" id="IPR001283">
    <property type="entry name" value="CRISP-related"/>
</dbReference>
<dbReference type="GO" id="GO:0005576">
    <property type="term" value="C:extracellular region"/>
    <property type="evidence" value="ECO:0007669"/>
    <property type="project" value="InterPro"/>
</dbReference>
<dbReference type="InterPro" id="IPR035940">
    <property type="entry name" value="CAP_sf"/>
</dbReference>
<proteinExistence type="predicted"/>
<dbReference type="PROSITE" id="PS01009">
    <property type="entry name" value="CRISP_1"/>
    <property type="match status" value="1"/>
</dbReference>
<keyword evidence="1" id="KW-0732">Signal</keyword>
<dbReference type="Proteomes" id="UP000887567">
    <property type="component" value="Unplaced"/>
</dbReference>
<dbReference type="Pfam" id="PF00188">
    <property type="entry name" value="CAP"/>
    <property type="match status" value="1"/>
</dbReference>
<dbReference type="SMART" id="SM00198">
    <property type="entry name" value="SCP"/>
    <property type="match status" value="1"/>
</dbReference>
<dbReference type="FunFam" id="3.40.33.10:FF:000002">
    <property type="entry name" value="Golgi-associated plant pathogenesis-related protein 1"/>
    <property type="match status" value="1"/>
</dbReference>
<dbReference type="CDD" id="cd05382">
    <property type="entry name" value="CAP_GAPR1-like"/>
    <property type="match status" value="1"/>
</dbReference>
<dbReference type="EnsemblMetazoa" id="XM_021041298.2">
    <property type="protein sequence ID" value="XP_020896957.1"/>
    <property type="gene ID" value="LOC110235801"/>
</dbReference>
<dbReference type="PANTHER" id="PTHR10334">
    <property type="entry name" value="CYSTEINE-RICH SECRETORY PROTEIN-RELATED"/>
    <property type="match status" value="1"/>
</dbReference>
<dbReference type="GeneID" id="110235801"/>
<evidence type="ECO:0000259" key="2">
    <source>
        <dbReference type="SMART" id="SM00198"/>
    </source>
</evidence>
<keyword evidence="4" id="KW-1185">Reference proteome</keyword>